<accession>A0A4Y5JV02</accession>
<name>A0A4Y5JV02_9CAUD</name>
<reference evidence="2" key="1">
    <citation type="journal article" date="2020" name="bioRxiv">
        <title>Integrative omics analysis of Pseudomonas aeruginosa virus PA5oct highlights the molecular complexity of jumbo phages.</title>
        <authorList>
            <person name="Lood C."/>
            <person name="Danis-Wlodarczyk K."/>
            <person name="Blasdel B.G."/>
            <person name="Jang H.B."/>
            <person name="Vandenheuvel D."/>
            <person name="Briers Y."/>
            <person name="Noben J.-P."/>
            <person name="van Noort V."/>
            <person name="Drulis-Kawa Z."/>
            <person name="Lavigne R."/>
        </authorList>
    </citation>
    <scope>NUCLEOTIDE SEQUENCE [LARGE SCALE GENOMIC DNA]</scope>
</reference>
<dbReference type="EMBL" id="MK797984">
    <property type="protein sequence ID" value="QCG76230.1"/>
    <property type="molecule type" value="Genomic_DNA"/>
</dbReference>
<sequence length="141" mass="16305">MHLFELFDQIEKYQYTNTNGTVNAYFIVGNMKYRVIETMVNGRLLISFTAKEVDVDDYYYDAAVTGTGNEFKVFSTILDITKRAISELKPNQIYFTADLSEPSRVKLYNRLATKMATQYGYTIQSNKNTNNEHTYLLTKTS</sequence>
<keyword evidence="2" id="KW-1185">Reference proteome</keyword>
<organism evidence="1 2">
    <name type="scientific">Pseudomonas phage vB_PaeM_PA5oct</name>
    <dbReference type="NCBI Taxonomy" id="2163605"/>
    <lineage>
        <taxon>Viruses</taxon>
        <taxon>Duplodnaviria</taxon>
        <taxon>Heunggongvirae</taxon>
        <taxon>Uroviricota</taxon>
        <taxon>Caudoviricetes</taxon>
        <taxon>Arenbergviridae</taxon>
        <taxon>Wroclawvirus</taxon>
        <taxon>Wroclawvirus PA5oct</taxon>
    </lineage>
</organism>
<gene>
    <name evidence="1" type="ORF">EST35_0349</name>
</gene>
<dbReference type="Proteomes" id="UP000316733">
    <property type="component" value="Segment"/>
</dbReference>
<evidence type="ECO:0000313" key="1">
    <source>
        <dbReference type="EMBL" id="QCG76230.1"/>
    </source>
</evidence>
<evidence type="ECO:0000313" key="2">
    <source>
        <dbReference type="Proteomes" id="UP000316733"/>
    </source>
</evidence>
<protein>
    <submittedName>
        <fullName evidence="1">Structural protein</fullName>
    </submittedName>
</protein>
<proteinExistence type="predicted"/>